<dbReference type="AlphaFoldDB" id="A0A7Z1SFU6"/>
<name>A0A7Z1SFU6_STAHA</name>
<dbReference type="EMBL" id="PGWX01000097">
    <property type="protein sequence ID" value="PPJ78220.1"/>
    <property type="molecule type" value="Genomic_DNA"/>
</dbReference>
<dbReference type="InterPro" id="IPR043142">
    <property type="entry name" value="PapC-like_C_sf"/>
</dbReference>
<accession>A0A7Z1SFU6</accession>
<comment type="caution">
    <text evidence="2">The sequence shown here is derived from an EMBL/GenBank/DDBJ whole genome shotgun (WGS) entry which is preliminary data.</text>
</comment>
<feature type="non-terminal residue" evidence="2">
    <location>
        <position position="1"/>
    </location>
</feature>
<dbReference type="Pfam" id="PF13953">
    <property type="entry name" value="PapC_C"/>
    <property type="match status" value="1"/>
</dbReference>
<dbReference type="InterPro" id="IPR025949">
    <property type="entry name" value="PapC-like_C"/>
</dbReference>
<evidence type="ECO:0000313" key="2">
    <source>
        <dbReference type="EMBL" id="PPJ78220.1"/>
    </source>
</evidence>
<evidence type="ECO:0000313" key="3">
    <source>
        <dbReference type="Proteomes" id="UP000238153"/>
    </source>
</evidence>
<reference evidence="2 3" key="1">
    <citation type="submission" date="2017-11" db="EMBL/GenBank/DDBJ databases">
        <authorList>
            <person name="Founou R.C."/>
            <person name="Founou L."/>
            <person name="Allam M."/>
            <person name="Ismail A."/>
            <person name="Essack S.Y."/>
        </authorList>
    </citation>
    <scope>NUCLEOTIDE SEQUENCE [LARGE SCALE GENOMIC DNA]</scope>
    <source>
        <strain evidence="2 3">G811N2B1</strain>
    </source>
</reference>
<evidence type="ECO:0000259" key="1">
    <source>
        <dbReference type="Pfam" id="PF13953"/>
    </source>
</evidence>
<feature type="domain" description="PapC-like C-terminal" evidence="1">
    <location>
        <begin position="25"/>
        <end position="80"/>
    </location>
</feature>
<gene>
    <name evidence="2" type="ORF">CV019_00990</name>
</gene>
<dbReference type="Gene3D" id="2.60.40.2070">
    <property type="match status" value="1"/>
</dbReference>
<dbReference type="Proteomes" id="UP000238153">
    <property type="component" value="Unassembled WGS sequence"/>
</dbReference>
<proteinExistence type="predicted"/>
<protein>
    <submittedName>
        <fullName evidence="2">Fimbrial biogenesis outer membrane usher protein</fullName>
    </submittedName>
</protein>
<sequence length="98" mass="10356">IRVVPRYRGAVSARFVAVREHPATLRIVMPVGAPAEIGASVTAEDEKSFVGNDGAVFIRSLHPGMMLPVDTGDGPCHVRVDAVPDEMLPVIGPLTCVP</sequence>
<organism evidence="2 3">
    <name type="scientific">Staphylococcus haemolyticus</name>
    <dbReference type="NCBI Taxonomy" id="1283"/>
    <lineage>
        <taxon>Bacteria</taxon>
        <taxon>Bacillati</taxon>
        <taxon>Bacillota</taxon>
        <taxon>Bacilli</taxon>
        <taxon>Bacillales</taxon>
        <taxon>Staphylococcaceae</taxon>
        <taxon>Staphylococcus</taxon>
    </lineage>
</organism>